<protein>
    <recommendedName>
        <fullName evidence="1">SH3b domain-containing protein</fullName>
    </recommendedName>
</protein>
<dbReference type="EMBL" id="LT899436">
    <property type="protein sequence ID" value="SNR13944.1"/>
    <property type="molecule type" value="Genomic_DNA"/>
</dbReference>
<dbReference type="PROSITE" id="PS51257">
    <property type="entry name" value="PROKAR_LIPOPROTEIN"/>
    <property type="match status" value="1"/>
</dbReference>
<dbReference type="InterPro" id="IPR003646">
    <property type="entry name" value="SH3-like_bac-type"/>
</dbReference>
<evidence type="ECO:0000313" key="3">
    <source>
        <dbReference type="Proteomes" id="UP000215214"/>
    </source>
</evidence>
<gene>
    <name evidence="2" type="ORF">TJEJU_0137</name>
</gene>
<dbReference type="Gene3D" id="2.30.30.40">
    <property type="entry name" value="SH3 Domains"/>
    <property type="match status" value="1"/>
</dbReference>
<dbReference type="OrthoDB" id="788866at2"/>
<accession>A0A238U630</accession>
<reference evidence="2 3" key="1">
    <citation type="submission" date="2017-07" db="EMBL/GenBank/DDBJ databases">
        <authorList>
            <person name="Sun Z.S."/>
            <person name="Albrecht U."/>
            <person name="Echele G."/>
            <person name="Lee C.C."/>
        </authorList>
    </citation>
    <scope>NUCLEOTIDE SEQUENCE [LARGE SCALE GENOMIC DNA]</scope>
    <source>
        <strain evidence="3">type strain: KCTC 22618</strain>
    </source>
</reference>
<sequence>MDFFKYTILFAFILMFMSCKMNKEETLTQKNVTISYQLNEGEDHCSKQLLASVDGKEQVIVDYDENLYLYIQLQDDFNNDGALDILLEDRKGCHNKGEYSYLSHEGSSYFIITYDGEKFQRTEAVGKAWNGIEMELKEGKFHFTIETHATSIYSNTEQLSCNDKEETFVLEDYQWKRVSVDQVSKREAIKEVSCQELIDDSSVVEAREYIDFDFDNDGYGDQLILTYNKITKGFDDFDMRLYRGNPQRIQIPKRSAKRVGVLASKTNGVNDLVIDCDEILVWNGKKYIYKPKIAPSNTYKVFAENGLLIRDQPASYGDVIGKFDYGNEITILEKTDIEMKYKDKEGEYPIEGYWYKTEFLNKETNTKRLGYVFSGFLINSDYYSMFSDWYLMGISKKGIVLRLHGQCHYTYPVKVISDTEVELIWSQDMDCKFKSGLGDDFGLQHVPEKGKPFAKFTWKGDTLDAKYYYPEWIKKYNENYPAVFVQKYHLSYSSLID</sequence>
<organism evidence="2 3">
    <name type="scientific">Tenacibaculum jejuense</name>
    <dbReference type="NCBI Taxonomy" id="584609"/>
    <lineage>
        <taxon>Bacteria</taxon>
        <taxon>Pseudomonadati</taxon>
        <taxon>Bacteroidota</taxon>
        <taxon>Flavobacteriia</taxon>
        <taxon>Flavobacteriales</taxon>
        <taxon>Flavobacteriaceae</taxon>
        <taxon>Tenacibaculum</taxon>
    </lineage>
</organism>
<proteinExistence type="predicted"/>
<dbReference type="AlphaFoldDB" id="A0A238U630"/>
<dbReference type="KEGG" id="tje:TJEJU_0137"/>
<evidence type="ECO:0000313" key="2">
    <source>
        <dbReference type="EMBL" id="SNR13944.1"/>
    </source>
</evidence>
<keyword evidence="3" id="KW-1185">Reference proteome</keyword>
<feature type="domain" description="SH3b" evidence="1">
    <location>
        <begin position="308"/>
        <end position="377"/>
    </location>
</feature>
<evidence type="ECO:0000259" key="1">
    <source>
        <dbReference type="Pfam" id="PF08239"/>
    </source>
</evidence>
<dbReference type="Proteomes" id="UP000215214">
    <property type="component" value="Chromosome TJEJU"/>
</dbReference>
<dbReference type="Pfam" id="PF08239">
    <property type="entry name" value="SH3_3"/>
    <property type="match status" value="1"/>
</dbReference>
<name>A0A238U630_9FLAO</name>